<organism evidence="1 2">
    <name type="scientific">Molossus molossus</name>
    <name type="common">Pallas' mastiff bat</name>
    <name type="synonym">Vespertilio molossus</name>
    <dbReference type="NCBI Taxonomy" id="27622"/>
    <lineage>
        <taxon>Eukaryota</taxon>
        <taxon>Metazoa</taxon>
        <taxon>Chordata</taxon>
        <taxon>Craniata</taxon>
        <taxon>Vertebrata</taxon>
        <taxon>Euteleostomi</taxon>
        <taxon>Mammalia</taxon>
        <taxon>Eutheria</taxon>
        <taxon>Laurasiatheria</taxon>
        <taxon>Chiroptera</taxon>
        <taxon>Yangochiroptera</taxon>
        <taxon>Molossidae</taxon>
        <taxon>Molossus</taxon>
    </lineage>
</organism>
<sequence length="136" mass="15501">MTQLGGGANCNRGMCPEPGTLWSAADALTAEPYWPGACFFVFFIFFFKSSPEDIFCIFLQLEREGERERKRERNMDLRETHPLVASCTTPTRAGTQQQQRYPPLTQIEPRLSGSWAIAPTGEPNRRAKGYFFYCSF</sequence>
<dbReference type="InParanoid" id="A0A7J8DQ15"/>
<reference evidence="1 2" key="1">
    <citation type="journal article" date="2020" name="Nature">
        <title>Six reference-quality genomes reveal evolution of bat adaptations.</title>
        <authorList>
            <person name="Jebb D."/>
            <person name="Huang Z."/>
            <person name="Pippel M."/>
            <person name="Hughes G.M."/>
            <person name="Lavrichenko K."/>
            <person name="Devanna P."/>
            <person name="Winkler S."/>
            <person name="Jermiin L.S."/>
            <person name="Skirmuntt E.C."/>
            <person name="Katzourakis A."/>
            <person name="Burkitt-Gray L."/>
            <person name="Ray D.A."/>
            <person name="Sullivan K.A.M."/>
            <person name="Roscito J.G."/>
            <person name="Kirilenko B.M."/>
            <person name="Davalos L.M."/>
            <person name="Corthals A.P."/>
            <person name="Power M.L."/>
            <person name="Jones G."/>
            <person name="Ransome R.D."/>
            <person name="Dechmann D.K.N."/>
            <person name="Locatelli A.G."/>
            <person name="Puechmaille S.J."/>
            <person name="Fedrigo O."/>
            <person name="Jarvis E.D."/>
            <person name="Hiller M."/>
            <person name="Vernes S.C."/>
            <person name="Myers E.W."/>
            <person name="Teeling E.C."/>
        </authorList>
    </citation>
    <scope>NUCLEOTIDE SEQUENCE [LARGE SCALE GENOMIC DNA]</scope>
    <source>
        <strain evidence="1">MMolMol1</strain>
        <tissue evidence="1">Muscle</tissue>
    </source>
</reference>
<accession>A0A7J8DQ15</accession>
<keyword evidence="2" id="KW-1185">Reference proteome</keyword>
<evidence type="ECO:0000313" key="1">
    <source>
        <dbReference type="EMBL" id="KAF6425211.1"/>
    </source>
</evidence>
<dbReference type="Proteomes" id="UP000550707">
    <property type="component" value="Unassembled WGS sequence"/>
</dbReference>
<protein>
    <submittedName>
        <fullName evidence="1">Uncharacterized protein</fullName>
    </submittedName>
</protein>
<name>A0A7J8DQ15_MOLMO</name>
<gene>
    <name evidence="1" type="ORF">HJG59_009254</name>
</gene>
<dbReference type="AlphaFoldDB" id="A0A7J8DQ15"/>
<comment type="caution">
    <text evidence="1">The sequence shown here is derived from an EMBL/GenBank/DDBJ whole genome shotgun (WGS) entry which is preliminary data.</text>
</comment>
<evidence type="ECO:0000313" key="2">
    <source>
        <dbReference type="Proteomes" id="UP000550707"/>
    </source>
</evidence>
<proteinExistence type="predicted"/>
<dbReference type="EMBL" id="JACASF010000017">
    <property type="protein sequence ID" value="KAF6425211.1"/>
    <property type="molecule type" value="Genomic_DNA"/>
</dbReference>